<dbReference type="GO" id="GO:0003700">
    <property type="term" value="F:DNA-binding transcription factor activity"/>
    <property type="evidence" value="ECO:0007669"/>
    <property type="project" value="InterPro"/>
</dbReference>
<gene>
    <name evidence="5" type="ORF">GO493_09810</name>
</gene>
<evidence type="ECO:0000256" key="2">
    <source>
        <dbReference type="ARBA" id="ARBA00023125"/>
    </source>
</evidence>
<dbReference type="GO" id="GO:0043565">
    <property type="term" value="F:sequence-specific DNA binding"/>
    <property type="evidence" value="ECO:0007669"/>
    <property type="project" value="InterPro"/>
</dbReference>
<dbReference type="SMART" id="SM00342">
    <property type="entry name" value="HTH_ARAC"/>
    <property type="match status" value="1"/>
</dbReference>
<keyword evidence="2" id="KW-0238">DNA-binding</keyword>
<keyword evidence="6" id="KW-1185">Reference proteome</keyword>
<dbReference type="InterPro" id="IPR018060">
    <property type="entry name" value="HTH_AraC"/>
</dbReference>
<evidence type="ECO:0000259" key="4">
    <source>
        <dbReference type="PROSITE" id="PS01124"/>
    </source>
</evidence>
<comment type="caution">
    <text evidence="5">The sequence shown here is derived from an EMBL/GenBank/DDBJ whole genome shotgun (WGS) entry which is preliminary data.</text>
</comment>
<dbReference type="PROSITE" id="PS01124">
    <property type="entry name" value="HTH_ARAC_FAMILY_2"/>
    <property type="match status" value="1"/>
</dbReference>
<evidence type="ECO:0000313" key="5">
    <source>
        <dbReference type="EMBL" id="MVT08554.1"/>
    </source>
</evidence>
<protein>
    <submittedName>
        <fullName evidence="5">Helix-turn-helix domain-containing protein</fullName>
    </submittedName>
</protein>
<dbReference type="InterPro" id="IPR020449">
    <property type="entry name" value="Tscrpt_reg_AraC-type_HTH"/>
</dbReference>
<evidence type="ECO:0000313" key="6">
    <source>
        <dbReference type="Proteomes" id="UP000461730"/>
    </source>
</evidence>
<organism evidence="5 6">
    <name type="scientific">Chitinophaga tropicalis</name>
    <dbReference type="NCBI Taxonomy" id="2683588"/>
    <lineage>
        <taxon>Bacteria</taxon>
        <taxon>Pseudomonadati</taxon>
        <taxon>Bacteroidota</taxon>
        <taxon>Chitinophagia</taxon>
        <taxon>Chitinophagales</taxon>
        <taxon>Chitinophagaceae</taxon>
        <taxon>Chitinophaga</taxon>
    </lineage>
</organism>
<dbReference type="AlphaFoldDB" id="A0A7K1U2F7"/>
<dbReference type="PRINTS" id="PR00032">
    <property type="entry name" value="HTHARAC"/>
</dbReference>
<evidence type="ECO:0000256" key="1">
    <source>
        <dbReference type="ARBA" id="ARBA00023015"/>
    </source>
</evidence>
<name>A0A7K1U2F7_9BACT</name>
<dbReference type="PANTHER" id="PTHR43280:SF32">
    <property type="entry name" value="TRANSCRIPTIONAL REGULATORY PROTEIN"/>
    <property type="match status" value="1"/>
</dbReference>
<dbReference type="EMBL" id="WRXN01000003">
    <property type="protein sequence ID" value="MVT08554.1"/>
    <property type="molecule type" value="Genomic_DNA"/>
</dbReference>
<keyword evidence="3" id="KW-0804">Transcription</keyword>
<feature type="domain" description="HTH araC/xylS-type" evidence="4">
    <location>
        <begin position="206"/>
        <end position="304"/>
    </location>
</feature>
<evidence type="ECO:0000256" key="3">
    <source>
        <dbReference type="ARBA" id="ARBA00023163"/>
    </source>
</evidence>
<sequence>MIVSMSARKTQGKYFKHEDFMLMKEVDLKPSFEGFAVGTNIQVLESDDLKDNFRSDFLCILLVMEGNMEFRLNLKDYNLVTNDLLFITAHTLKQFISAKPSSRIAALTFTPDFLSKQRFPDNFMEIMDYFSSKHSPLWSLSQKDAKMMVQLFAELENRTDAAIAHPFGKELVYHSFYIVMYELAALAQRYTKQDTQLSPRKESLVISFTNLVQLQFTHQRNVTQYAEQLYVSPKYLTETVKEITGKSAGEMIDSFVIVEAKLLLDNPRLSIAQVAESLNFSDQSFFGKFFKRHTGLSPKDYRINNKIIP</sequence>
<keyword evidence="1" id="KW-0805">Transcription regulation</keyword>
<dbReference type="InterPro" id="IPR009057">
    <property type="entry name" value="Homeodomain-like_sf"/>
</dbReference>
<dbReference type="Pfam" id="PF12833">
    <property type="entry name" value="HTH_18"/>
    <property type="match status" value="1"/>
</dbReference>
<dbReference type="SUPFAM" id="SSF46689">
    <property type="entry name" value="Homeodomain-like"/>
    <property type="match status" value="1"/>
</dbReference>
<accession>A0A7K1U2F7</accession>
<reference evidence="5 6" key="1">
    <citation type="submission" date="2019-12" db="EMBL/GenBank/DDBJ databases">
        <title>Chitinophaga sp. strain ysch24 (GDMCC 1.1355), whole genome shotgun sequence.</title>
        <authorList>
            <person name="Zhang X."/>
        </authorList>
    </citation>
    <scope>NUCLEOTIDE SEQUENCE [LARGE SCALE GENOMIC DNA]</scope>
    <source>
        <strain evidence="6">ysch24</strain>
    </source>
</reference>
<proteinExistence type="predicted"/>
<dbReference type="Proteomes" id="UP000461730">
    <property type="component" value="Unassembled WGS sequence"/>
</dbReference>
<dbReference type="PANTHER" id="PTHR43280">
    <property type="entry name" value="ARAC-FAMILY TRANSCRIPTIONAL REGULATOR"/>
    <property type="match status" value="1"/>
</dbReference>
<dbReference type="Gene3D" id="1.10.10.60">
    <property type="entry name" value="Homeodomain-like"/>
    <property type="match status" value="1"/>
</dbReference>